<dbReference type="PANTHER" id="PTHR33096:SF1">
    <property type="entry name" value="CXC1-LIKE CYSTEINE CLUSTER ASSOCIATED WITH KDZ TRANSPOSASES DOMAIN-CONTAINING PROTEIN"/>
    <property type="match status" value="1"/>
</dbReference>
<feature type="region of interest" description="Disordered" evidence="1">
    <location>
        <begin position="696"/>
        <end position="741"/>
    </location>
</feature>
<sequence length="741" mass="83089">MQPPSQPLSINTIQPDSYRSVMLPIKREEVSIKPLKKAETQFLRLWVPSYCVALAAGTTNDFFDCFWLVWFDRFPLHFFPLEDPDCTKWCQNKMKERVKETLYWLNFTVKHAKGQTTGTQADEPKQGDMAESSDSKMGKPKEGDLALTCAACPQPGINLPASWESAPPMLKFLYTLFISVDANFRLKNRLRSRELVDPGLHTGLAYFVPQALYKEHILKHVSQNDISSCSRFAVLSRADFKSAVGLQYTGVGMCICMRHELIRPLGVGDLQKGERYCNMDFIVLSAVVGLTLSTLMIIYDIACQWSSNFATRMKELPSSLHITSNVHIKYAILKCHLHAHQVACQTPNSLNLKPGIGQTDGEGIERDWSLVNLAANSTKEMGAGSRHDTLNDIFGYHNWLKTTGLGLALRRKYRLAVIESKHHEALFNELSASIDVPGLLKKWESAVIDWEGDKTRLNPYISVTSYETEQDVRLQLLSKEAKAATSGSAILHEKSATAFLSMGLGLEETHLRGGGTWQNELMELQDQDICPPSAFDIDDTLAAKNMKDTATRLGERRREVPWIWRTAGVIGDGQDTELNEGLHIEWAKSRARSWRWSEEVLLCKEEMQRVHETLKHKASLWAKRCQPWKALEAKGDDMLIQGVAVFVQTQVNVYETLFNHFTSLWKESPMKAATNNNHNGEAENTDMSKAEATAAGINVNGREGDEEPTEGGGGNRRSNMTNRANVTDADVNGRGGSWQHG</sequence>
<dbReference type="EMBL" id="MU154618">
    <property type="protein sequence ID" value="KAF9491475.1"/>
    <property type="molecule type" value="Genomic_DNA"/>
</dbReference>
<reference evidence="2" key="1">
    <citation type="submission" date="2020-11" db="EMBL/GenBank/DDBJ databases">
        <authorList>
            <consortium name="DOE Joint Genome Institute"/>
            <person name="Ahrendt S."/>
            <person name="Riley R."/>
            <person name="Andreopoulos W."/>
            <person name="Labutti K."/>
            <person name="Pangilinan J."/>
            <person name="Ruiz-Duenas F.J."/>
            <person name="Barrasa J.M."/>
            <person name="Sanchez-Garcia M."/>
            <person name="Camarero S."/>
            <person name="Miyauchi S."/>
            <person name="Serrano A."/>
            <person name="Linde D."/>
            <person name="Babiker R."/>
            <person name="Drula E."/>
            <person name="Ayuso-Fernandez I."/>
            <person name="Pacheco R."/>
            <person name="Padilla G."/>
            <person name="Ferreira P."/>
            <person name="Barriuso J."/>
            <person name="Kellner H."/>
            <person name="Castanera R."/>
            <person name="Alfaro M."/>
            <person name="Ramirez L."/>
            <person name="Pisabarro A.G."/>
            <person name="Kuo A."/>
            <person name="Tritt A."/>
            <person name="Lipzen A."/>
            <person name="He G."/>
            <person name="Yan M."/>
            <person name="Ng V."/>
            <person name="Cullen D."/>
            <person name="Martin F."/>
            <person name="Rosso M.-N."/>
            <person name="Henrissat B."/>
            <person name="Hibbett D."/>
            <person name="Martinez A.T."/>
            <person name="Grigoriev I.V."/>
        </authorList>
    </citation>
    <scope>NUCLEOTIDE SEQUENCE</scope>
    <source>
        <strain evidence="2">ATCC 90797</strain>
    </source>
</reference>
<evidence type="ECO:0000313" key="2">
    <source>
        <dbReference type="EMBL" id="KAF9491475.1"/>
    </source>
</evidence>
<name>A0A9P5ZRP8_PLEER</name>
<dbReference type="PANTHER" id="PTHR33096">
    <property type="entry name" value="CXC2 DOMAIN-CONTAINING PROTEIN"/>
    <property type="match status" value="1"/>
</dbReference>
<keyword evidence="3" id="KW-1185">Reference proteome</keyword>
<feature type="compositionally biased region" description="Polar residues" evidence="1">
    <location>
        <begin position="716"/>
        <end position="725"/>
    </location>
</feature>
<organism evidence="2 3">
    <name type="scientific">Pleurotus eryngii</name>
    <name type="common">Boletus of the steppes</name>
    <dbReference type="NCBI Taxonomy" id="5323"/>
    <lineage>
        <taxon>Eukaryota</taxon>
        <taxon>Fungi</taxon>
        <taxon>Dikarya</taxon>
        <taxon>Basidiomycota</taxon>
        <taxon>Agaricomycotina</taxon>
        <taxon>Agaricomycetes</taxon>
        <taxon>Agaricomycetidae</taxon>
        <taxon>Agaricales</taxon>
        <taxon>Pleurotineae</taxon>
        <taxon>Pleurotaceae</taxon>
        <taxon>Pleurotus</taxon>
    </lineage>
</organism>
<evidence type="ECO:0008006" key="4">
    <source>
        <dbReference type="Google" id="ProtNLM"/>
    </source>
</evidence>
<evidence type="ECO:0000256" key="1">
    <source>
        <dbReference type="SAM" id="MobiDB-lite"/>
    </source>
</evidence>
<dbReference type="AlphaFoldDB" id="A0A9P5ZRP8"/>
<proteinExistence type="predicted"/>
<feature type="region of interest" description="Disordered" evidence="1">
    <location>
        <begin position="115"/>
        <end position="140"/>
    </location>
</feature>
<protein>
    <recommendedName>
        <fullName evidence="4">CxC2-like cysteine cluster KDZ transposase-associated domain-containing protein</fullName>
    </recommendedName>
</protein>
<gene>
    <name evidence="2" type="ORF">BDN71DRAFT_1510315</name>
</gene>
<dbReference type="OrthoDB" id="2804062at2759"/>
<evidence type="ECO:0000313" key="3">
    <source>
        <dbReference type="Proteomes" id="UP000807025"/>
    </source>
</evidence>
<dbReference type="Proteomes" id="UP000807025">
    <property type="component" value="Unassembled WGS sequence"/>
</dbReference>
<dbReference type="InterPro" id="IPR040521">
    <property type="entry name" value="KDZ"/>
</dbReference>
<feature type="compositionally biased region" description="Basic and acidic residues" evidence="1">
    <location>
        <begin position="122"/>
        <end position="140"/>
    </location>
</feature>
<accession>A0A9P5ZRP8</accession>
<dbReference type="Pfam" id="PF18758">
    <property type="entry name" value="KDZ"/>
    <property type="match status" value="1"/>
</dbReference>
<comment type="caution">
    <text evidence="2">The sequence shown here is derived from an EMBL/GenBank/DDBJ whole genome shotgun (WGS) entry which is preliminary data.</text>
</comment>